<dbReference type="EMBL" id="NBSK02000001">
    <property type="protein sequence ID" value="KAJ0226895.1"/>
    <property type="molecule type" value="Genomic_DNA"/>
</dbReference>
<accession>A0A9R1WKE9</accession>
<comment type="caution">
    <text evidence="2">The sequence shown here is derived from an EMBL/GenBank/DDBJ whole genome shotgun (WGS) entry which is preliminary data.</text>
</comment>
<reference evidence="2 3" key="1">
    <citation type="journal article" date="2017" name="Nat. Commun.">
        <title>Genome assembly with in vitro proximity ligation data and whole-genome triplication in lettuce.</title>
        <authorList>
            <person name="Reyes-Chin-Wo S."/>
            <person name="Wang Z."/>
            <person name="Yang X."/>
            <person name="Kozik A."/>
            <person name="Arikit S."/>
            <person name="Song C."/>
            <person name="Xia L."/>
            <person name="Froenicke L."/>
            <person name="Lavelle D.O."/>
            <person name="Truco M.J."/>
            <person name="Xia R."/>
            <person name="Zhu S."/>
            <person name="Xu C."/>
            <person name="Xu H."/>
            <person name="Xu X."/>
            <person name="Cox K."/>
            <person name="Korf I."/>
            <person name="Meyers B.C."/>
            <person name="Michelmore R.W."/>
        </authorList>
    </citation>
    <scope>NUCLEOTIDE SEQUENCE [LARGE SCALE GENOMIC DNA]</scope>
    <source>
        <strain evidence="3">cv. Salinas</strain>
        <tissue evidence="2">Seedlings</tissue>
    </source>
</reference>
<dbReference type="Proteomes" id="UP000235145">
    <property type="component" value="Unassembled WGS sequence"/>
</dbReference>
<evidence type="ECO:0000313" key="2">
    <source>
        <dbReference type="EMBL" id="KAJ0226895.1"/>
    </source>
</evidence>
<evidence type="ECO:0000259" key="1">
    <source>
        <dbReference type="Pfam" id="PF10551"/>
    </source>
</evidence>
<protein>
    <recommendedName>
        <fullName evidence="1">MULE transposase domain-containing protein</fullName>
    </recommendedName>
</protein>
<dbReference type="Pfam" id="PF10551">
    <property type="entry name" value="MULE"/>
    <property type="match status" value="1"/>
</dbReference>
<dbReference type="InterPro" id="IPR018289">
    <property type="entry name" value="MULE_transposase_dom"/>
</dbReference>
<sequence>MIKIVCNRQGSKKNIAYDTLKDPNNKTCIRTSIRVKFEEYVRMKVNKDKKIIYDMSNVNMGPSTPYKYMKESGDDWIGFIGERDEDFVIEKFKKKNDYLQDFSFDYSVGSNRELTGLFWADEEAQQNYFAFGDVAFDANYRTNRLQIYVAVVPFTGIGNHKQCIIFGVELLSSESIESYSWLLHAFKKANCNCNISRLLNFTRSIGDIQEYKTYIIYVPHILYNILKILYNKSYGKKRCFEKLFKSDQKLLCSLFRFELMGILCQHCFYVLRMESVESYPKAYLTKRWTKDKEVIRSVIQELEFAMDFCINRLVNDFDKLILFRDEMNEKMTNVDKETKNAKSMKNKEVIETLMRVEQQEKIKISPPTLINNKGGRRTKKIMKENKEIAPDKAKNDERKYHECGKYIKYDASKKHDCDIPKFASILFEE</sequence>
<feature type="domain" description="MULE transposase" evidence="1">
    <location>
        <begin position="135"/>
        <end position="188"/>
    </location>
</feature>
<dbReference type="AlphaFoldDB" id="A0A9R1WKE9"/>
<dbReference type="PANTHER" id="PTHR47718:SF17">
    <property type="entry name" value="PROTEIN FAR1-RELATED SEQUENCE 5-LIKE"/>
    <property type="match status" value="1"/>
</dbReference>
<dbReference type="PANTHER" id="PTHR47718">
    <property type="entry name" value="OS01G0519700 PROTEIN"/>
    <property type="match status" value="1"/>
</dbReference>
<organism evidence="2 3">
    <name type="scientific">Lactuca sativa</name>
    <name type="common">Garden lettuce</name>
    <dbReference type="NCBI Taxonomy" id="4236"/>
    <lineage>
        <taxon>Eukaryota</taxon>
        <taxon>Viridiplantae</taxon>
        <taxon>Streptophyta</taxon>
        <taxon>Embryophyta</taxon>
        <taxon>Tracheophyta</taxon>
        <taxon>Spermatophyta</taxon>
        <taxon>Magnoliopsida</taxon>
        <taxon>eudicotyledons</taxon>
        <taxon>Gunneridae</taxon>
        <taxon>Pentapetalae</taxon>
        <taxon>asterids</taxon>
        <taxon>campanulids</taxon>
        <taxon>Asterales</taxon>
        <taxon>Asteraceae</taxon>
        <taxon>Cichorioideae</taxon>
        <taxon>Cichorieae</taxon>
        <taxon>Lactucinae</taxon>
        <taxon>Lactuca</taxon>
    </lineage>
</organism>
<gene>
    <name evidence="2" type="ORF">LSAT_V11C100038470</name>
</gene>
<evidence type="ECO:0000313" key="3">
    <source>
        <dbReference type="Proteomes" id="UP000235145"/>
    </source>
</evidence>
<proteinExistence type="predicted"/>
<name>A0A9R1WKE9_LACSA</name>
<keyword evidence="3" id="KW-1185">Reference proteome</keyword>